<name>A0ABS2K131_9GAMM</name>
<keyword evidence="5" id="KW-0997">Cell inner membrane</keyword>
<feature type="domain" description="Methyl-accepting transducer" evidence="13">
    <location>
        <begin position="271"/>
        <end position="500"/>
    </location>
</feature>
<evidence type="ECO:0000256" key="7">
    <source>
        <dbReference type="ARBA" id="ARBA00022989"/>
    </source>
</evidence>
<dbReference type="SMART" id="SM00304">
    <property type="entry name" value="HAMP"/>
    <property type="match status" value="1"/>
</dbReference>
<dbReference type="EMBL" id="JADIKE010000027">
    <property type="protein sequence ID" value="MBM7124468.1"/>
    <property type="molecule type" value="Genomic_DNA"/>
</dbReference>
<dbReference type="InterPro" id="IPR003122">
    <property type="entry name" value="Tar_rcpt_lig-bd"/>
</dbReference>
<evidence type="ECO:0000256" key="12">
    <source>
        <dbReference type="SAM" id="Phobius"/>
    </source>
</evidence>
<organism evidence="15 16">
    <name type="scientific">Dyella flava</name>
    <dbReference type="NCBI Taxonomy" id="1920170"/>
    <lineage>
        <taxon>Bacteria</taxon>
        <taxon>Pseudomonadati</taxon>
        <taxon>Pseudomonadota</taxon>
        <taxon>Gammaproteobacteria</taxon>
        <taxon>Lysobacterales</taxon>
        <taxon>Rhodanobacteraceae</taxon>
        <taxon>Dyella</taxon>
    </lineage>
</organism>
<comment type="caution">
    <text evidence="15">The sequence shown here is derived from an EMBL/GenBank/DDBJ whole genome shotgun (WGS) entry which is preliminary data.</text>
</comment>
<comment type="similarity">
    <text evidence="10">Belongs to the methyl-accepting chemotaxis (MCP) protein family.</text>
</comment>
<dbReference type="PANTHER" id="PTHR43531:SF14">
    <property type="entry name" value="METHYL-ACCEPTING CHEMOTAXIS PROTEIN I-RELATED"/>
    <property type="match status" value="1"/>
</dbReference>
<keyword evidence="9 11" id="KW-0807">Transducer</keyword>
<dbReference type="Gene3D" id="1.10.287.950">
    <property type="entry name" value="Methyl-accepting chemotaxis protein"/>
    <property type="match status" value="1"/>
</dbReference>
<dbReference type="CDD" id="cd06225">
    <property type="entry name" value="HAMP"/>
    <property type="match status" value="1"/>
</dbReference>
<evidence type="ECO:0000256" key="10">
    <source>
        <dbReference type="ARBA" id="ARBA00029447"/>
    </source>
</evidence>
<feature type="domain" description="HAMP" evidence="14">
    <location>
        <begin position="214"/>
        <end position="266"/>
    </location>
</feature>
<evidence type="ECO:0000256" key="3">
    <source>
        <dbReference type="ARBA" id="ARBA00022481"/>
    </source>
</evidence>
<evidence type="ECO:0000313" key="16">
    <source>
        <dbReference type="Proteomes" id="UP001430149"/>
    </source>
</evidence>
<evidence type="ECO:0000256" key="2">
    <source>
        <dbReference type="ARBA" id="ARBA00022475"/>
    </source>
</evidence>
<evidence type="ECO:0000256" key="1">
    <source>
        <dbReference type="ARBA" id="ARBA00004429"/>
    </source>
</evidence>
<dbReference type="InterPro" id="IPR004090">
    <property type="entry name" value="Chemotax_Me-accpt_rcpt"/>
</dbReference>
<reference evidence="15" key="1">
    <citation type="submission" date="2020-10" db="EMBL/GenBank/DDBJ databases">
        <title>Phylogeny of dyella-like bacteria.</title>
        <authorList>
            <person name="Fu J."/>
        </authorList>
    </citation>
    <scope>NUCLEOTIDE SEQUENCE</scope>
    <source>
        <strain evidence="15">DHOC52</strain>
    </source>
</reference>
<dbReference type="InterPro" id="IPR051310">
    <property type="entry name" value="MCP_chemotaxis"/>
</dbReference>
<evidence type="ECO:0000256" key="6">
    <source>
        <dbReference type="ARBA" id="ARBA00022692"/>
    </source>
</evidence>
<evidence type="ECO:0000256" key="8">
    <source>
        <dbReference type="ARBA" id="ARBA00023136"/>
    </source>
</evidence>
<comment type="subcellular location">
    <subcellularLocation>
        <location evidence="1">Cell inner membrane</location>
        <topology evidence="1">Multi-pass membrane protein</topology>
    </subcellularLocation>
</comment>
<keyword evidence="7 12" id="KW-1133">Transmembrane helix</keyword>
<keyword evidence="4" id="KW-0145">Chemotaxis</keyword>
<keyword evidence="2" id="KW-1003">Cell membrane</keyword>
<dbReference type="PROSITE" id="PS50111">
    <property type="entry name" value="CHEMOTAXIS_TRANSDUC_2"/>
    <property type="match status" value="1"/>
</dbReference>
<sequence length="533" mass="57562">MLAKLTIRTWLLLFLGLFSLALWWSVTQAWVDAREATQTVSELDRLSAADIEPLHEIQRLLLTTLVSMDNAYINLQRGNQVAATDYTRRASALRMQADKIFKSWSAKVSRDDAPADEVHRISDAYAKYTDILGSREEALYDVSLNDYVAATSGAEKADSAFQSTLRDAIEEAKQRRDALKSQSDARAVRNGQVAVGMAVLSIFLLVVYWQLIYRVLLRPLHEVTQTFQRIATGNLSVTIESRTRNEIGSLFAALNVMQSDLVQTVATIRQGTNDVTYGIQHISSDNRELSGHTQRQATSLQLASATLGQLAAAVRQNASNTLQADRLASEARTDAVLGSEKVSLFASTMDTVSENASRIADIVNIIEGIAFQTNVLALNAAVEAARAGQHGKGFAVVAAEVRSLALRSAQSAKEIKALIEASTESVQSGARQVLEASTAMNQIVSSIERVTATMKRIAAATSEQSEAIAHVSHVVADLDKATQQNASLVQRTASAAGALEGDAGRLVEAVSVFQIREGADSNHARREPAAAVA</sequence>
<dbReference type="Proteomes" id="UP001430149">
    <property type="component" value="Unassembled WGS sequence"/>
</dbReference>
<keyword evidence="6 12" id="KW-0812">Transmembrane</keyword>
<dbReference type="SMART" id="SM00283">
    <property type="entry name" value="MA"/>
    <property type="match status" value="1"/>
</dbReference>
<protein>
    <submittedName>
        <fullName evidence="15">HAMP domain-containing protein</fullName>
    </submittedName>
</protein>
<dbReference type="PROSITE" id="PS50885">
    <property type="entry name" value="HAMP"/>
    <property type="match status" value="1"/>
</dbReference>
<evidence type="ECO:0000313" key="15">
    <source>
        <dbReference type="EMBL" id="MBM7124468.1"/>
    </source>
</evidence>
<evidence type="ECO:0000256" key="4">
    <source>
        <dbReference type="ARBA" id="ARBA00022500"/>
    </source>
</evidence>
<evidence type="ECO:0000256" key="9">
    <source>
        <dbReference type="ARBA" id="ARBA00023224"/>
    </source>
</evidence>
<dbReference type="Pfam" id="PF00015">
    <property type="entry name" value="MCPsignal"/>
    <property type="match status" value="1"/>
</dbReference>
<dbReference type="InterPro" id="IPR003660">
    <property type="entry name" value="HAMP_dom"/>
</dbReference>
<evidence type="ECO:0000259" key="14">
    <source>
        <dbReference type="PROSITE" id="PS50885"/>
    </source>
</evidence>
<dbReference type="PANTHER" id="PTHR43531">
    <property type="entry name" value="PROTEIN ICFG"/>
    <property type="match status" value="1"/>
</dbReference>
<dbReference type="InterPro" id="IPR004089">
    <property type="entry name" value="MCPsignal_dom"/>
</dbReference>
<evidence type="ECO:0000256" key="11">
    <source>
        <dbReference type="PROSITE-ProRule" id="PRU00284"/>
    </source>
</evidence>
<feature type="transmembrane region" description="Helical" evidence="12">
    <location>
        <begin position="193"/>
        <end position="211"/>
    </location>
</feature>
<keyword evidence="3" id="KW-0488">Methylation</keyword>
<keyword evidence="16" id="KW-1185">Reference proteome</keyword>
<gene>
    <name evidence="15" type="ORF">ISP19_03670</name>
</gene>
<dbReference type="RefSeq" id="WP_204679993.1">
    <property type="nucleotide sequence ID" value="NZ_BSNR01000017.1"/>
</dbReference>
<proteinExistence type="inferred from homology"/>
<dbReference type="Pfam" id="PF02203">
    <property type="entry name" value="TarH"/>
    <property type="match status" value="1"/>
</dbReference>
<accession>A0ABS2K131</accession>
<dbReference type="PRINTS" id="PR00260">
    <property type="entry name" value="CHEMTRNSDUCR"/>
</dbReference>
<evidence type="ECO:0000259" key="13">
    <source>
        <dbReference type="PROSITE" id="PS50111"/>
    </source>
</evidence>
<dbReference type="SUPFAM" id="SSF58104">
    <property type="entry name" value="Methyl-accepting chemotaxis protein (MCP) signaling domain"/>
    <property type="match status" value="1"/>
</dbReference>
<dbReference type="Pfam" id="PF00672">
    <property type="entry name" value="HAMP"/>
    <property type="match status" value="1"/>
</dbReference>
<evidence type="ECO:0000256" key="5">
    <source>
        <dbReference type="ARBA" id="ARBA00022519"/>
    </source>
</evidence>
<keyword evidence="8 12" id="KW-0472">Membrane</keyword>